<gene>
    <name evidence="1" type="ORF">MN202_09490</name>
</gene>
<evidence type="ECO:0000313" key="1">
    <source>
        <dbReference type="EMBL" id="MEH8017467.1"/>
    </source>
</evidence>
<dbReference type="EMBL" id="JALAAR010000007">
    <property type="protein sequence ID" value="MEH8017467.1"/>
    <property type="molecule type" value="Genomic_DNA"/>
</dbReference>
<organism evidence="1 2">
    <name type="scientific">Rheinheimera muenzenbergensis</name>
    <dbReference type="NCBI Taxonomy" id="1193628"/>
    <lineage>
        <taxon>Bacteria</taxon>
        <taxon>Pseudomonadati</taxon>
        <taxon>Pseudomonadota</taxon>
        <taxon>Gammaproteobacteria</taxon>
        <taxon>Chromatiales</taxon>
        <taxon>Chromatiaceae</taxon>
        <taxon>Rheinheimera</taxon>
    </lineage>
</organism>
<keyword evidence="2" id="KW-1185">Reference proteome</keyword>
<accession>A0ABU8C7I8</accession>
<proteinExistence type="predicted"/>
<evidence type="ECO:0000313" key="2">
    <source>
        <dbReference type="Proteomes" id="UP001375382"/>
    </source>
</evidence>
<reference evidence="1 2" key="1">
    <citation type="journal article" date="2023" name="Ecotoxicol. Environ. Saf.">
        <title>Mercury remediation potential of mercury-resistant strain Rheinheimera metallidurans sp. nov. isolated from a municipal waste dumping site.</title>
        <authorList>
            <person name="Yadav V."/>
            <person name="Manjhi A."/>
            <person name="Vadakedath N."/>
        </authorList>
    </citation>
    <scope>NUCLEOTIDE SEQUENCE [LARGE SCALE GENOMIC DNA]</scope>
    <source>
        <strain evidence="1 2">E-49</strain>
    </source>
</reference>
<comment type="caution">
    <text evidence="1">The sequence shown here is derived from an EMBL/GenBank/DDBJ whole genome shotgun (WGS) entry which is preliminary data.</text>
</comment>
<protein>
    <recommendedName>
        <fullName evidence="3">Histidine kinase-, DNA gyrase B-, and HSP90-like ATPase</fullName>
    </recommendedName>
</protein>
<sequence length="358" mass="40683">MDVNIPRNCSINFLQKKFNFSNEFKIIISKESSFSLGAEGFFISIINLLCKRNLLSSVRLYLAEYDIETHGINSDSSLVSAYFLAICLQGVDIEDRYGKKVTDLVQSKIDLLVKAEEGVFERSTEQFLYALDPYYTHPPKLLSENEEPSEESFKDLLKKRIENSFVSNTSSDQKRIFQITEKINLYVFLKEIWENTVHHGRTASRGLRYIKLSKIIFVNEEGLKKSRFPTAIEAYILHNMSQNRKRFIVIDIVDSGEGIYRELLRKSFNKNIIEVVSSAFEEGVTSKIARSSIRRGLGLSTALKCAADLEALLIMTTSGTLATNYSLTENKILNTVLVNQIDQEMIYSSTSVSLVIPT</sequence>
<dbReference type="Proteomes" id="UP001375382">
    <property type="component" value="Unassembled WGS sequence"/>
</dbReference>
<evidence type="ECO:0008006" key="3">
    <source>
        <dbReference type="Google" id="ProtNLM"/>
    </source>
</evidence>
<dbReference type="RefSeq" id="WP_335735878.1">
    <property type="nucleotide sequence ID" value="NZ_JALAAR010000007.1"/>
</dbReference>
<name>A0ABU8C7I8_9GAMM</name>